<name>A0A5C3EJ17_9BASI</name>
<gene>
    <name evidence="10" type="ORF">UTRI_05428</name>
</gene>
<keyword evidence="4" id="KW-0653">Protein transport</keyword>
<accession>A0A5C3EJ17</accession>
<dbReference type="PANTHER" id="PTHR15858">
    <property type="entry name" value="IMMEDIATE EARLY RESPONSE 3-INTERACTING PROTEIN 1"/>
    <property type="match status" value="1"/>
</dbReference>
<keyword evidence="6 8" id="KW-0472">Membrane</keyword>
<evidence type="ECO:0000256" key="5">
    <source>
        <dbReference type="ARBA" id="ARBA00022989"/>
    </source>
</evidence>
<evidence type="ECO:0000256" key="4">
    <source>
        <dbReference type="ARBA" id="ARBA00022927"/>
    </source>
</evidence>
<dbReference type="InterPro" id="IPR013880">
    <property type="entry name" value="Yos1"/>
</dbReference>
<keyword evidence="2" id="KW-0813">Transport</keyword>
<keyword evidence="9" id="KW-0732">Signal</keyword>
<dbReference type="GO" id="GO:0006888">
    <property type="term" value="P:endoplasmic reticulum to Golgi vesicle-mediated transport"/>
    <property type="evidence" value="ECO:0007669"/>
    <property type="project" value="TreeGrafter"/>
</dbReference>
<reference evidence="10 11" key="1">
    <citation type="submission" date="2018-03" db="EMBL/GenBank/DDBJ databases">
        <authorList>
            <person name="Guldener U."/>
        </authorList>
    </citation>
    <scope>NUCLEOTIDE SEQUENCE [LARGE SCALE GENOMIC DNA]</scope>
    <source>
        <strain evidence="10 11">NBRC100155</strain>
    </source>
</reference>
<dbReference type="GO" id="GO:0015031">
    <property type="term" value="P:protein transport"/>
    <property type="evidence" value="ECO:0007669"/>
    <property type="project" value="UniProtKB-KW"/>
</dbReference>
<protein>
    <submittedName>
        <fullName evidence="10">Related to YOS1, subunit of the Yip1p-Yif1p Complex, required for Transport between the ER and the Golgi Complex</fullName>
    </submittedName>
</protein>
<dbReference type="Proteomes" id="UP000324022">
    <property type="component" value="Unassembled WGS sequence"/>
</dbReference>
<dbReference type="GO" id="GO:0005789">
    <property type="term" value="C:endoplasmic reticulum membrane"/>
    <property type="evidence" value="ECO:0007669"/>
    <property type="project" value="TreeGrafter"/>
</dbReference>
<keyword evidence="11" id="KW-1185">Reference proteome</keyword>
<evidence type="ECO:0000256" key="9">
    <source>
        <dbReference type="SAM" id="SignalP"/>
    </source>
</evidence>
<proteinExistence type="inferred from homology"/>
<evidence type="ECO:0000256" key="8">
    <source>
        <dbReference type="SAM" id="Phobius"/>
    </source>
</evidence>
<feature type="signal peptide" evidence="9">
    <location>
        <begin position="1"/>
        <end position="19"/>
    </location>
</feature>
<comment type="similarity">
    <text evidence="7">Belongs to the YOS1 family.</text>
</comment>
<dbReference type="AlphaFoldDB" id="A0A5C3EJ17"/>
<evidence type="ECO:0000256" key="1">
    <source>
        <dbReference type="ARBA" id="ARBA00004370"/>
    </source>
</evidence>
<evidence type="ECO:0000256" key="7">
    <source>
        <dbReference type="ARBA" id="ARBA00024203"/>
    </source>
</evidence>
<evidence type="ECO:0000256" key="3">
    <source>
        <dbReference type="ARBA" id="ARBA00022692"/>
    </source>
</evidence>
<feature type="chain" id="PRO_5022883518" evidence="9">
    <location>
        <begin position="20"/>
        <end position="101"/>
    </location>
</feature>
<dbReference type="EMBL" id="OOIN01000029">
    <property type="protein sequence ID" value="SPO29606.1"/>
    <property type="molecule type" value="Genomic_DNA"/>
</dbReference>
<organism evidence="10 11">
    <name type="scientific">Ustilago trichophora</name>
    <dbReference type="NCBI Taxonomy" id="86804"/>
    <lineage>
        <taxon>Eukaryota</taxon>
        <taxon>Fungi</taxon>
        <taxon>Dikarya</taxon>
        <taxon>Basidiomycota</taxon>
        <taxon>Ustilaginomycotina</taxon>
        <taxon>Ustilaginomycetes</taxon>
        <taxon>Ustilaginales</taxon>
        <taxon>Ustilaginaceae</taxon>
        <taxon>Ustilago</taxon>
    </lineage>
</organism>
<dbReference type="GO" id="GO:0000139">
    <property type="term" value="C:Golgi membrane"/>
    <property type="evidence" value="ECO:0007669"/>
    <property type="project" value="TreeGrafter"/>
</dbReference>
<keyword evidence="5 8" id="KW-1133">Transmembrane helix</keyword>
<dbReference type="OrthoDB" id="15356at2759"/>
<comment type="subcellular location">
    <subcellularLocation>
        <location evidence="1">Membrane</location>
    </subcellularLocation>
</comment>
<dbReference type="Pfam" id="PF08571">
    <property type="entry name" value="Yos1"/>
    <property type="match status" value="1"/>
</dbReference>
<feature type="transmembrane region" description="Helical" evidence="8">
    <location>
        <begin position="80"/>
        <end position="100"/>
    </location>
</feature>
<evidence type="ECO:0000313" key="11">
    <source>
        <dbReference type="Proteomes" id="UP000324022"/>
    </source>
</evidence>
<dbReference type="GO" id="GO:0030134">
    <property type="term" value="C:COPII-coated ER to Golgi transport vesicle"/>
    <property type="evidence" value="ECO:0007669"/>
    <property type="project" value="TreeGrafter"/>
</dbReference>
<evidence type="ECO:0000256" key="2">
    <source>
        <dbReference type="ARBA" id="ARBA00022448"/>
    </source>
</evidence>
<evidence type="ECO:0000256" key="6">
    <source>
        <dbReference type="ARBA" id="ARBA00023136"/>
    </source>
</evidence>
<keyword evidence="3 8" id="KW-0812">Transmembrane</keyword>
<dbReference type="PANTHER" id="PTHR15858:SF0">
    <property type="entry name" value="IMMEDIATE EARLY RESPONSE 3-INTERACTING PROTEIN 1"/>
    <property type="match status" value="1"/>
</dbReference>
<evidence type="ECO:0000313" key="10">
    <source>
        <dbReference type="EMBL" id="SPO29606.1"/>
    </source>
</evidence>
<sequence length="101" mass="11026">MFGLGSAFYLILFITNALAVLSEDRFLARVGWSSHSIQSSNQFDPHQGFGSSSQSNPYAANSDNVTIKARLINLISAVRTLMRIPLVVINIVVVVYLIVLG</sequence>